<dbReference type="Pfam" id="PF24497">
    <property type="entry name" value="MIT_ATG1"/>
    <property type="match status" value="1"/>
</dbReference>
<reference evidence="3" key="1">
    <citation type="submission" date="2010-04" db="EMBL/GenBank/DDBJ databases">
        <authorList>
            <person name="Reid K.E."/>
            <person name="Liao N."/>
            <person name="Chan S."/>
            <person name="Docking R."/>
            <person name="Taylor G."/>
            <person name="Moore R."/>
            <person name="Mayo M."/>
            <person name="Munro S."/>
            <person name="King J."/>
            <person name="Yanchuk A."/>
            <person name="Holt R."/>
            <person name="Jones S."/>
            <person name="Marra M."/>
            <person name="Ritland C.E."/>
            <person name="Ritland K."/>
            <person name="Bohlmann J."/>
        </authorList>
    </citation>
    <scope>NUCLEOTIDE SEQUENCE</scope>
    <source>
        <tissue evidence="3">Bud</tissue>
    </source>
</reference>
<sequence>MKNIQKSPSISAPMAIDRAAVDFVGSFESPGNRSSIRSGTSPSSADLVDITDQPSVNPLTRLQSLIRCARATTELANEKLKAEKQLEAFSTQLVCLAIWKQALHICYDWAASATGGSPSSDVIVGDEALNSSANIAHMSEEVDFQGAAAACSMMEYEFLTAVEHAEKHAPSDVNAEMPDAMEAIFQEALVLGRKGAVAELMGNMKDAASLYSKSATLLYFLLVEAKSLGLNPPFLPSSSDRHRLRRYIDMLTLRQNQCNAETMALQHPEGLQSV</sequence>
<feature type="compositionally biased region" description="Low complexity" evidence="1">
    <location>
        <begin position="34"/>
        <end position="44"/>
    </location>
</feature>
<protein>
    <recommendedName>
        <fullName evidence="2">ATG1a/b/c MIT domain-containing protein</fullName>
    </recommendedName>
</protein>
<name>D5AB06_PICSI</name>
<proteinExistence type="evidence at transcript level"/>
<evidence type="ECO:0000259" key="2">
    <source>
        <dbReference type="Pfam" id="PF24497"/>
    </source>
</evidence>
<dbReference type="EMBL" id="BT123403">
    <property type="protein sequence ID" value="ADE76725.1"/>
    <property type="molecule type" value="mRNA"/>
</dbReference>
<feature type="domain" description="ATG1a/b/c MIT" evidence="2">
    <location>
        <begin position="44"/>
        <end position="169"/>
    </location>
</feature>
<organism evidence="3">
    <name type="scientific">Picea sitchensis</name>
    <name type="common">Sitka spruce</name>
    <name type="synonym">Pinus sitchensis</name>
    <dbReference type="NCBI Taxonomy" id="3332"/>
    <lineage>
        <taxon>Eukaryota</taxon>
        <taxon>Viridiplantae</taxon>
        <taxon>Streptophyta</taxon>
        <taxon>Embryophyta</taxon>
        <taxon>Tracheophyta</taxon>
        <taxon>Spermatophyta</taxon>
        <taxon>Pinopsida</taxon>
        <taxon>Pinidae</taxon>
        <taxon>Conifers I</taxon>
        <taxon>Pinales</taxon>
        <taxon>Pinaceae</taxon>
        <taxon>Picea</taxon>
    </lineage>
</organism>
<accession>D5AB06</accession>
<feature type="region of interest" description="Disordered" evidence="1">
    <location>
        <begin position="29"/>
        <end position="50"/>
    </location>
</feature>
<evidence type="ECO:0000256" key="1">
    <source>
        <dbReference type="SAM" id="MobiDB-lite"/>
    </source>
</evidence>
<evidence type="ECO:0000313" key="3">
    <source>
        <dbReference type="EMBL" id="ADE76725.1"/>
    </source>
</evidence>
<dbReference type="AlphaFoldDB" id="D5AB06"/>
<dbReference type="InterPro" id="IPR056281">
    <property type="entry name" value="MIT_ATG1a/b/c"/>
</dbReference>